<accession>A0A482X1A0</accession>
<evidence type="ECO:0000256" key="5">
    <source>
        <dbReference type="ARBA" id="ARBA00022833"/>
    </source>
</evidence>
<dbReference type="PROSITE" id="PS50157">
    <property type="entry name" value="ZINC_FINGER_C2H2_2"/>
    <property type="match status" value="3"/>
</dbReference>
<keyword evidence="11" id="KW-1185">Reference proteome</keyword>
<keyword evidence="3" id="KW-0677">Repeat</keyword>
<evidence type="ECO:0000256" key="2">
    <source>
        <dbReference type="ARBA" id="ARBA00022723"/>
    </source>
</evidence>
<dbReference type="OrthoDB" id="10039931at2759"/>
<comment type="caution">
    <text evidence="10">The sequence shown here is derived from an EMBL/GenBank/DDBJ whole genome shotgun (WGS) entry which is preliminary data.</text>
</comment>
<keyword evidence="4 7" id="KW-0863">Zinc-finger</keyword>
<gene>
    <name evidence="10" type="ORF">LSTR_LSTR000943</name>
</gene>
<evidence type="ECO:0000259" key="9">
    <source>
        <dbReference type="PROSITE" id="PS50157"/>
    </source>
</evidence>
<reference evidence="10 11" key="1">
    <citation type="journal article" date="2017" name="Gigascience">
        <title>Genome sequence of the small brown planthopper, Laodelphax striatellus.</title>
        <authorList>
            <person name="Zhu J."/>
            <person name="Jiang F."/>
            <person name="Wang X."/>
            <person name="Yang P."/>
            <person name="Bao Y."/>
            <person name="Zhao W."/>
            <person name="Wang W."/>
            <person name="Lu H."/>
            <person name="Wang Q."/>
            <person name="Cui N."/>
            <person name="Li J."/>
            <person name="Chen X."/>
            <person name="Luo L."/>
            <person name="Yu J."/>
            <person name="Kang L."/>
            <person name="Cui F."/>
        </authorList>
    </citation>
    <scope>NUCLEOTIDE SEQUENCE [LARGE SCALE GENOMIC DNA]</scope>
    <source>
        <strain evidence="10">Lst14</strain>
    </source>
</reference>
<dbReference type="GO" id="GO:0000981">
    <property type="term" value="F:DNA-binding transcription factor activity, RNA polymerase II-specific"/>
    <property type="evidence" value="ECO:0007669"/>
    <property type="project" value="TreeGrafter"/>
</dbReference>
<keyword evidence="6" id="KW-0539">Nucleus</keyword>
<dbReference type="PANTHER" id="PTHR24394">
    <property type="entry name" value="ZINC FINGER PROTEIN"/>
    <property type="match status" value="1"/>
</dbReference>
<evidence type="ECO:0000256" key="4">
    <source>
        <dbReference type="ARBA" id="ARBA00022771"/>
    </source>
</evidence>
<dbReference type="PROSITE" id="PS00028">
    <property type="entry name" value="ZINC_FINGER_C2H2_1"/>
    <property type="match status" value="1"/>
</dbReference>
<evidence type="ECO:0000256" key="6">
    <source>
        <dbReference type="ARBA" id="ARBA00023242"/>
    </source>
</evidence>
<keyword evidence="2" id="KW-0479">Metal-binding</keyword>
<keyword evidence="5" id="KW-0862">Zinc</keyword>
<dbReference type="InterPro" id="IPR013087">
    <property type="entry name" value="Znf_C2H2_type"/>
</dbReference>
<keyword evidence="8" id="KW-0175">Coiled coil</keyword>
<dbReference type="SMART" id="SM00355">
    <property type="entry name" value="ZnF_C2H2"/>
    <property type="match status" value="3"/>
</dbReference>
<dbReference type="EMBL" id="QKKF02019844">
    <property type="protein sequence ID" value="RZF39422.1"/>
    <property type="molecule type" value="Genomic_DNA"/>
</dbReference>
<evidence type="ECO:0000256" key="1">
    <source>
        <dbReference type="ARBA" id="ARBA00004123"/>
    </source>
</evidence>
<organism evidence="10 11">
    <name type="scientific">Laodelphax striatellus</name>
    <name type="common">Small brown planthopper</name>
    <name type="synonym">Delphax striatella</name>
    <dbReference type="NCBI Taxonomy" id="195883"/>
    <lineage>
        <taxon>Eukaryota</taxon>
        <taxon>Metazoa</taxon>
        <taxon>Ecdysozoa</taxon>
        <taxon>Arthropoda</taxon>
        <taxon>Hexapoda</taxon>
        <taxon>Insecta</taxon>
        <taxon>Pterygota</taxon>
        <taxon>Neoptera</taxon>
        <taxon>Paraneoptera</taxon>
        <taxon>Hemiptera</taxon>
        <taxon>Auchenorrhyncha</taxon>
        <taxon>Fulgoroidea</taxon>
        <taxon>Delphacidae</taxon>
        <taxon>Criomorphinae</taxon>
        <taxon>Laodelphax</taxon>
    </lineage>
</organism>
<dbReference type="GO" id="GO:0005634">
    <property type="term" value="C:nucleus"/>
    <property type="evidence" value="ECO:0007669"/>
    <property type="project" value="UniProtKB-SubCell"/>
</dbReference>
<sequence>MNDDGEIFCQHKKHEVYPKESVEKRYQLQLFCQPSNLNRRCEVVISDVFSLGNVGCKENFESGEETKWHFDDGTAQYTITLSSNQLSVEGAELLNEFYPEFDIDSMKNHSTEDQQKPQQDILNTTVETKLDVAPNNYKRKVMLDIINELEAEVESDYFKRNFKFDDLEHDLMKSNKENVNEGLNQKMNFVEEELNKIEVEDVTDLEQKSEKQLKPLAVNRNNYRSSKNLSCRKCKKKFARKYGLRRHMENRTCEEGKRAQKKYLRMKQKGQETESMEKDSFKLNSKNFPKQQLPPQLPGNVRHTCLKCRKTFLLKNALIRHSRLCGVKYKPKINLGFFCSACKAGFSCKFSLDRHVRKHCKAV</sequence>
<dbReference type="PANTHER" id="PTHR24394:SF44">
    <property type="entry name" value="ZINC FINGER PROTEIN 271-LIKE"/>
    <property type="match status" value="1"/>
</dbReference>
<evidence type="ECO:0000256" key="8">
    <source>
        <dbReference type="SAM" id="Coils"/>
    </source>
</evidence>
<evidence type="ECO:0000313" key="11">
    <source>
        <dbReference type="Proteomes" id="UP000291343"/>
    </source>
</evidence>
<dbReference type="Proteomes" id="UP000291343">
    <property type="component" value="Unassembled WGS sequence"/>
</dbReference>
<evidence type="ECO:0000256" key="7">
    <source>
        <dbReference type="PROSITE-ProRule" id="PRU00042"/>
    </source>
</evidence>
<dbReference type="AlphaFoldDB" id="A0A482X1A0"/>
<protein>
    <recommendedName>
        <fullName evidence="9">C2H2-type domain-containing protein</fullName>
    </recommendedName>
</protein>
<dbReference type="Gene3D" id="3.30.160.60">
    <property type="entry name" value="Classic Zinc Finger"/>
    <property type="match status" value="1"/>
</dbReference>
<dbReference type="GO" id="GO:0008270">
    <property type="term" value="F:zinc ion binding"/>
    <property type="evidence" value="ECO:0007669"/>
    <property type="project" value="UniProtKB-KW"/>
</dbReference>
<dbReference type="SUPFAM" id="SSF57667">
    <property type="entry name" value="beta-beta-alpha zinc fingers"/>
    <property type="match status" value="1"/>
</dbReference>
<evidence type="ECO:0000313" key="10">
    <source>
        <dbReference type="EMBL" id="RZF39422.1"/>
    </source>
</evidence>
<feature type="coiled-coil region" evidence="8">
    <location>
        <begin position="173"/>
        <end position="200"/>
    </location>
</feature>
<feature type="domain" description="C2H2-type" evidence="9">
    <location>
        <begin position="303"/>
        <end position="331"/>
    </location>
</feature>
<proteinExistence type="predicted"/>
<evidence type="ECO:0000256" key="3">
    <source>
        <dbReference type="ARBA" id="ARBA00022737"/>
    </source>
</evidence>
<dbReference type="InParanoid" id="A0A482X1A0"/>
<feature type="domain" description="C2H2-type" evidence="9">
    <location>
        <begin position="229"/>
        <end position="256"/>
    </location>
</feature>
<dbReference type="STRING" id="195883.A0A482X1A0"/>
<feature type="domain" description="C2H2-type" evidence="9">
    <location>
        <begin position="337"/>
        <end position="359"/>
    </location>
</feature>
<name>A0A482X1A0_LAOST</name>
<comment type="subcellular location">
    <subcellularLocation>
        <location evidence="1">Nucleus</location>
    </subcellularLocation>
</comment>
<dbReference type="InterPro" id="IPR036236">
    <property type="entry name" value="Znf_C2H2_sf"/>
</dbReference>